<dbReference type="Pfam" id="PF00646">
    <property type="entry name" value="F-box"/>
    <property type="match status" value="1"/>
</dbReference>
<dbReference type="KEGG" id="crq:GCK72_015723"/>
<evidence type="ECO:0000313" key="2">
    <source>
        <dbReference type="EMBL" id="KAF1759259.1"/>
    </source>
</evidence>
<dbReference type="Proteomes" id="UP000483820">
    <property type="component" value="Chromosome IV"/>
</dbReference>
<sequence>MPSTPFPLLRTPHVVIREVLKLFHCKDLVMFSLCSKRTTRLVKLHKNRYNGNELHVNCDTVPEVRWCQTGDQSTYTLLGVSSMAEVISDSKEEIIEIRGHRVPIIYDHLSKIWVTYWDDPIQGMKTVVEFLSDALKCPPVRIRFDRKSMWAIDWANSIGITTVFSDSRLNFRFNEYEFILQNCAAPILHLRTNPVEILFYTYHGHFLERDTIRIANAMWVTLDNLLSLNCAEVNFDFTLLNCKELNEFLKQWLAGKFPRLEGVRIAMKPFHYSEEDLFKGIENPMTKRVEGKEWKRNTFKFSSMGSDIKMDDGRTLTACYCMDNMSVCMAVWPQ</sequence>
<dbReference type="CTD" id="9817228"/>
<dbReference type="Pfam" id="PF07735">
    <property type="entry name" value="FBA_2"/>
    <property type="match status" value="1"/>
</dbReference>
<evidence type="ECO:0000259" key="1">
    <source>
        <dbReference type="PROSITE" id="PS50181"/>
    </source>
</evidence>
<dbReference type="GeneID" id="9817228"/>
<protein>
    <recommendedName>
        <fullName evidence="1">F-box domain-containing protein</fullName>
    </recommendedName>
</protein>
<dbReference type="InterPro" id="IPR001810">
    <property type="entry name" value="F-box_dom"/>
</dbReference>
<gene>
    <name evidence="2" type="ORF">GCK72_015723</name>
</gene>
<reference evidence="2 3" key="1">
    <citation type="submission" date="2019-12" db="EMBL/GenBank/DDBJ databases">
        <title>Chromosome-level assembly of the Caenorhabditis remanei genome.</title>
        <authorList>
            <person name="Teterina A.A."/>
            <person name="Willis J.H."/>
            <person name="Phillips P.C."/>
        </authorList>
    </citation>
    <scope>NUCLEOTIDE SEQUENCE [LARGE SCALE GENOMIC DNA]</scope>
    <source>
        <strain evidence="2 3">PX506</strain>
        <tissue evidence="2">Whole organism</tissue>
    </source>
</reference>
<dbReference type="InterPro" id="IPR012885">
    <property type="entry name" value="F-box_Sdz-33"/>
</dbReference>
<dbReference type="AlphaFoldDB" id="A0A6A5GXF1"/>
<dbReference type="PROSITE" id="PS50181">
    <property type="entry name" value="FBOX"/>
    <property type="match status" value="1"/>
</dbReference>
<name>A0A6A5GXF1_CAERE</name>
<proteinExistence type="predicted"/>
<organism evidence="2 3">
    <name type="scientific">Caenorhabditis remanei</name>
    <name type="common">Caenorhabditis vulgaris</name>
    <dbReference type="NCBI Taxonomy" id="31234"/>
    <lineage>
        <taxon>Eukaryota</taxon>
        <taxon>Metazoa</taxon>
        <taxon>Ecdysozoa</taxon>
        <taxon>Nematoda</taxon>
        <taxon>Chromadorea</taxon>
        <taxon>Rhabditida</taxon>
        <taxon>Rhabditina</taxon>
        <taxon>Rhabditomorpha</taxon>
        <taxon>Rhabditoidea</taxon>
        <taxon>Rhabditidae</taxon>
        <taxon>Peloderinae</taxon>
        <taxon>Caenorhabditis</taxon>
    </lineage>
</organism>
<dbReference type="RefSeq" id="XP_053585860.1">
    <property type="nucleotide sequence ID" value="XM_053731088.1"/>
</dbReference>
<dbReference type="EMBL" id="WUAV01000004">
    <property type="protein sequence ID" value="KAF1759259.1"/>
    <property type="molecule type" value="Genomic_DNA"/>
</dbReference>
<dbReference type="PANTHER" id="PTHR21503">
    <property type="entry name" value="F-BOX-CONTAINING HYPOTHETICAL PROTEIN C.ELEGANS"/>
    <property type="match status" value="1"/>
</dbReference>
<feature type="domain" description="F-box" evidence="1">
    <location>
        <begin position="5"/>
        <end position="52"/>
    </location>
</feature>
<accession>A0A6A5GXF1</accession>
<comment type="caution">
    <text evidence="2">The sequence shown here is derived from an EMBL/GenBank/DDBJ whole genome shotgun (WGS) entry which is preliminary data.</text>
</comment>
<evidence type="ECO:0000313" key="3">
    <source>
        <dbReference type="Proteomes" id="UP000483820"/>
    </source>
</evidence>